<dbReference type="InterPro" id="IPR005343">
    <property type="entry name" value="Noc2"/>
</dbReference>
<evidence type="ECO:0000256" key="1">
    <source>
        <dbReference type="ARBA" id="ARBA00004123"/>
    </source>
</evidence>
<dbReference type="GO" id="GO:0030690">
    <property type="term" value="C:Noc1p-Noc2p complex"/>
    <property type="evidence" value="ECO:0007669"/>
    <property type="project" value="TreeGrafter"/>
</dbReference>
<dbReference type="GO" id="GO:0042273">
    <property type="term" value="P:ribosomal large subunit biogenesis"/>
    <property type="evidence" value="ECO:0007669"/>
    <property type="project" value="TreeGrafter"/>
</dbReference>
<feature type="region of interest" description="Disordered" evidence="4">
    <location>
        <begin position="673"/>
        <end position="716"/>
    </location>
</feature>
<organism evidence="5 6">
    <name type="scientific">Trichodelitschia bisporula</name>
    <dbReference type="NCBI Taxonomy" id="703511"/>
    <lineage>
        <taxon>Eukaryota</taxon>
        <taxon>Fungi</taxon>
        <taxon>Dikarya</taxon>
        <taxon>Ascomycota</taxon>
        <taxon>Pezizomycotina</taxon>
        <taxon>Dothideomycetes</taxon>
        <taxon>Dothideomycetes incertae sedis</taxon>
        <taxon>Phaeotrichales</taxon>
        <taxon>Phaeotrichaceae</taxon>
        <taxon>Trichodelitschia</taxon>
    </lineage>
</organism>
<name>A0A6G1I0I3_9PEZI</name>
<dbReference type="Proteomes" id="UP000799640">
    <property type="component" value="Unassembled WGS sequence"/>
</dbReference>
<reference evidence="5" key="1">
    <citation type="journal article" date="2020" name="Stud. Mycol.">
        <title>101 Dothideomycetes genomes: a test case for predicting lifestyles and emergence of pathogens.</title>
        <authorList>
            <person name="Haridas S."/>
            <person name="Albert R."/>
            <person name="Binder M."/>
            <person name="Bloem J."/>
            <person name="Labutti K."/>
            <person name="Salamov A."/>
            <person name="Andreopoulos B."/>
            <person name="Baker S."/>
            <person name="Barry K."/>
            <person name="Bills G."/>
            <person name="Bluhm B."/>
            <person name="Cannon C."/>
            <person name="Castanera R."/>
            <person name="Culley D."/>
            <person name="Daum C."/>
            <person name="Ezra D."/>
            <person name="Gonzalez J."/>
            <person name="Henrissat B."/>
            <person name="Kuo A."/>
            <person name="Liang C."/>
            <person name="Lipzen A."/>
            <person name="Lutzoni F."/>
            <person name="Magnuson J."/>
            <person name="Mondo S."/>
            <person name="Nolan M."/>
            <person name="Ohm R."/>
            <person name="Pangilinan J."/>
            <person name="Park H.-J."/>
            <person name="Ramirez L."/>
            <person name="Alfaro M."/>
            <person name="Sun H."/>
            <person name="Tritt A."/>
            <person name="Yoshinaga Y."/>
            <person name="Zwiers L.-H."/>
            <person name="Turgeon B."/>
            <person name="Goodwin S."/>
            <person name="Spatafora J."/>
            <person name="Crous P."/>
            <person name="Grigoriev I."/>
        </authorList>
    </citation>
    <scope>NUCLEOTIDE SEQUENCE</scope>
    <source>
        <strain evidence="5">CBS 262.69</strain>
    </source>
</reference>
<gene>
    <name evidence="5" type="ORF">EJ06DRAFT_507670</name>
</gene>
<feature type="compositionally biased region" description="Acidic residues" evidence="4">
    <location>
        <begin position="707"/>
        <end position="716"/>
    </location>
</feature>
<feature type="compositionally biased region" description="Basic residues" evidence="4">
    <location>
        <begin position="1"/>
        <end position="41"/>
    </location>
</feature>
<proteinExistence type="inferred from homology"/>
<comment type="subcellular location">
    <subcellularLocation>
        <location evidence="1">Nucleus</location>
    </subcellularLocation>
</comment>
<dbReference type="Pfam" id="PF03715">
    <property type="entry name" value="Noc2"/>
    <property type="match status" value="1"/>
</dbReference>
<feature type="compositionally biased region" description="Acidic residues" evidence="4">
    <location>
        <begin position="98"/>
        <end position="107"/>
    </location>
</feature>
<dbReference type="EMBL" id="ML996692">
    <property type="protein sequence ID" value="KAF2401579.1"/>
    <property type="molecule type" value="Genomic_DNA"/>
</dbReference>
<comment type="similarity">
    <text evidence="2">Belongs to the NOC2 family.</text>
</comment>
<keyword evidence="6" id="KW-1185">Reference proteome</keyword>
<evidence type="ECO:0000313" key="6">
    <source>
        <dbReference type="Proteomes" id="UP000799640"/>
    </source>
</evidence>
<evidence type="ECO:0000256" key="3">
    <source>
        <dbReference type="ARBA" id="ARBA00023242"/>
    </source>
</evidence>
<dbReference type="AlphaFoldDB" id="A0A6G1I0I3"/>
<dbReference type="GO" id="GO:0005730">
    <property type="term" value="C:nucleolus"/>
    <property type="evidence" value="ECO:0007669"/>
    <property type="project" value="TreeGrafter"/>
</dbReference>
<feature type="compositionally biased region" description="Basic and acidic residues" evidence="4">
    <location>
        <begin position="673"/>
        <end position="693"/>
    </location>
</feature>
<dbReference type="PANTHER" id="PTHR12687">
    <property type="entry name" value="NUCLEOLAR COMPLEX 2 AND RAD4-RELATED"/>
    <property type="match status" value="1"/>
</dbReference>
<accession>A0A6G1I0I3</accession>
<dbReference type="GO" id="GO:0005654">
    <property type="term" value="C:nucleoplasm"/>
    <property type="evidence" value="ECO:0007669"/>
    <property type="project" value="TreeGrafter"/>
</dbReference>
<evidence type="ECO:0000256" key="4">
    <source>
        <dbReference type="SAM" id="MobiDB-lite"/>
    </source>
</evidence>
<evidence type="ECO:0000313" key="5">
    <source>
        <dbReference type="EMBL" id="KAF2401579.1"/>
    </source>
</evidence>
<feature type="compositionally biased region" description="Acidic residues" evidence="4">
    <location>
        <begin position="114"/>
        <end position="126"/>
    </location>
</feature>
<dbReference type="GO" id="GO:0030691">
    <property type="term" value="C:Noc2p-Noc3p complex"/>
    <property type="evidence" value="ECO:0007669"/>
    <property type="project" value="TreeGrafter"/>
</dbReference>
<feature type="compositionally biased region" description="Basic and acidic residues" evidence="4">
    <location>
        <begin position="42"/>
        <end position="55"/>
    </location>
</feature>
<protein>
    <submittedName>
        <fullName evidence="5">Noc2-domain-containing protein</fullName>
    </submittedName>
</protein>
<feature type="region of interest" description="Disordered" evidence="4">
    <location>
        <begin position="1"/>
        <end position="129"/>
    </location>
</feature>
<evidence type="ECO:0000256" key="2">
    <source>
        <dbReference type="ARBA" id="ARBA00005907"/>
    </source>
</evidence>
<sequence>MAQSKSTKKFEKHHLKDTLKRRKESAKIKQRNQLAAKKKSKRPEQDEATETKPAKADAAFESMTVDDFFQSGFDLPENPKANKKRKRAPAKEDATSADSDDGDDSPDSEVPGVDADESAPDSDDDPELHKQQLEALAEKDPEFYKFLKDNDAGLLDFEEDLALDLSDDDRPSKKRKSEDHEVTEAMLTKWQAAMADQKSLRAMKEVVLAFRAAAHVNDDGKAFKYTVSSSESYHKLLTIGLKHIPEVLEHHLPVKTAASGKVNLNTDSKKYRTLTPILKSYILSVQALLEGLADDATLRLTLTSVLPLLPYILSFKKIIRDFTKLVVNVWSSGSSTEAARIAAFLVLRKLVVIGDPGIREAVLKATYQGLVKGSRNTTVHTIQAINLMKNSAAELWGLDANVGYTTGFSFIRQLAIHLRSSITNPTRESYKTIYNWQFVHSLDFWSRVLAQHCATLREAETGKQSPLRPLIYPTVQVTLGAMRLIPTAQYFPLRFQLARALCRLSLATTTYIPLAPALYEVLNSAELRKAPKASTLKAVDFTTAIRVPKSYLRTRTYQDGLGEQVAELYSEFLVLWCKSISFPELVLPIVVLLRRWLKEVGHKTTGNKNGKINAAIALVVQKVEANSAWIEERRARVDFAPNNRAGVESFLKEDAWESTPLGAFVVGQRKTREEKARLVDEGRRAEEKKRRPDASQADAEAVHTESESDDEGDESE</sequence>
<keyword evidence="3" id="KW-0539">Nucleus</keyword>
<dbReference type="PANTHER" id="PTHR12687:SF4">
    <property type="entry name" value="NUCLEOLAR COMPLEX PROTEIN 2 HOMOLOG"/>
    <property type="match status" value="1"/>
</dbReference>
<dbReference type="OrthoDB" id="10266662at2759"/>